<dbReference type="EMBL" id="MH153804">
    <property type="protein sequence ID" value="AWN03689.1"/>
    <property type="molecule type" value="Genomic_DNA"/>
</dbReference>
<gene>
    <name evidence="1" type="primary">69</name>
    <name evidence="1" type="ORF">PBI_JACE_69</name>
</gene>
<organism evidence="1 2">
    <name type="scientific">Gordonia phage Jace</name>
    <dbReference type="NCBI Taxonomy" id="2182360"/>
    <lineage>
        <taxon>Viruses</taxon>
        <taxon>Duplodnaviria</taxon>
        <taxon>Heunggongvirae</taxon>
        <taxon>Uroviricota</taxon>
        <taxon>Caudoviricetes</taxon>
        <taxon>Jacevirus</taxon>
        <taxon>Jacevirus jace</taxon>
    </lineage>
</organism>
<evidence type="ECO:0000313" key="2">
    <source>
        <dbReference type="Proteomes" id="UP000246975"/>
    </source>
</evidence>
<sequence>MTPRRKRIAAAVLAAGALLGVSACATTDAQGNDAPAIVWPHTVELPDGRTVLCVFEKFDYGGGTSCDWVNAQ</sequence>
<evidence type="ECO:0000313" key="1">
    <source>
        <dbReference type="EMBL" id="AWN03689.1"/>
    </source>
</evidence>
<dbReference type="RefSeq" id="YP_009801715.1">
    <property type="nucleotide sequence ID" value="NC_047974.1"/>
</dbReference>
<dbReference type="GeneID" id="54992233"/>
<reference evidence="1 2" key="1">
    <citation type="submission" date="2018-03" db="EMBL/GenBank/DDBJ databases">
        <authorList>
            <person name="Garlena R.A."/>
            <person name="Russell D.A."/>
            <person name="Pope W.H."/>
            <person name="Jacobs-Sera D."/>
            <person name="Hatfull G.F."/>
        </authorList>
    </citation>
    <scope>NUCLEOTIDE SEQUENCE [LARGE SCALE GENOMIC DNA]</scope>
</reference>
<name>A0A2U8UJ43_9CAUD</name>
<keyword evidence="2" id="KW-1185">Reference proteome</keyword>
<dbReference type="KEGG" id="vg:54992233"/>
<accession>A0A2U8UJ43</accession>
<proteinExistence type="predicted"/>
<dbReference type="Proteomes" id="UP000246975">
    <property type="component" value="Segment"/>
</dbReference>
<evidence type="ECO:0008006" key="3">
    <source>
        <dbReference type="Google" id="ProtNLM"/>
    </source>
</evidence>
<protein>
    <recommendedName>
        <fullName evidence="3">Lipoprotein</fullName>
    </recommendedName>
</protein>
<dbReference type="PROSITE" id="PS51257">
    <property type="entry name" value="PROKAR_LIPOPROTEIN"/>
    <property type="match status" value="1"/>
</dbReference>